<proteinExistence type="predicted"/>
<dbReference type="GO" id="GO:0003824">
    <property type="term" value="F:catalytic activity"/>
    <property type="evidence" value="ECO:0007669"/>
    <property type="project" value="InterPro"/>
</dbReference>
<name>X1TRY8_9ZZZZ</name>
<dbReference type="Gene3D" id="3.40.50.1580">
    <property type="entry name" value="Nucleoside phosphorylase domain"/>
    <property type="match status" value="1"/>
</dbReference>
<dbReference type="EMBL" id="BARW01006942">
    <property type="protein sequence ID" value="GAI82804.1"/>
    <property type="molecule type" value="Genomic_DNA"/>
</dbReference>
<dbReference type="InterPro" id="IPR000845">
    <property type="entry name" value="Nucleoside_phosphorylase_d"/>
</dbReference>
<evidence type="ECO:0000313" key="2">
    <source>
        <dbReference type="EMBL" id="GAI82804.1"/>
    </source>
</evidence>
<dbReference type="SUPFAM" id="SSF53167">
    <property type="entry name" value="Purine and uridine phosphorylases"/>
    <property type="match status" value="1"/>
</dbReference>
<feature type="domain" description="Nucleoside phosphorylase" evidence="1">
    <location>
        <begin position="38"/>
        <end position="89"/>
    </location>
</feature>
<sequence length="95" mass="10602">MLKKYTLLGIITLLFVSVIAACSSASKNETVEKKTQRPIMVQGPMPIEAENFAKKLENVKEEKSGDFVFYIGTLDNYPVIVAKTGKGMEKLFLTR</sequence>
<dbReference type="PROSITE" id="PS51257">
    <property type="entry name" value="PROKAR_LIPOPROTEIN"/>
    <property type="match status" value="1"/>
</dbReference>
<dbReference type="AlphaFoldDB" id="X1TRY8"/>
<reference evidence="2" key="1">
    <citation type="journal article" date="2014" name="Front. Microbiol.">
        <title>High frequency of phylogenetically diverse reductive dehalogenase-homologous genes in deep subseafloor sedimentary metagenomes.</title>
        <authorList>
            <person name="Kawai M."/>
            <person name="Futagami T."/>
            <person name="Toyoda A."/>
            <person name="Takaki Y."/>
            <person name="Nishi S."/>
            <person name="Hori S."/>
            <person name="Arai W."/>
            <person name="Tsubouchi T."/>
            <person name="Morono Y."/>
            <person name="Uchiyama I."/>
            <person name="Ito T."/>
            <person name="Fujiyama A."/>
            <person name="Inagaki F."/>
            <person name="Takami H."/>
        </authorList>
    </citation>
    <scope>NUCLEOTIDE SEQUENCE</scope>
    <source>
        <strain evidence="2">Expedition CK06-06</strain>
    </source>
</reference>
<dbReference type="GO" id="GO:0009116">
    <property type="term" value="P:nucleoside metabolic process"/>
    <property type="evidence" value="ECO:0007669"/>
    <property type="project" value="InterPro"/>
</dbReference>
<organism evidence="2">
    <name type="scientific">marine sediment metagenome</name>
    <dbReference type="NCBI Taxonomy" id="412755"/>
    <lineage>
        <taxon>unclassified sequences</taxon>
        <taxon>metagenomes</taxon>
        <taxon>ecological metagenomes</taxon>
    </lineage>
</organism>
<dbReference type="Pfam" id="PF01048">
    <property type="entry name" value="PNP_UDP_1"/>
    <property type="match status" value="1"/>
</dbReference>
<protein>
    <recommendedName>
        <fullName evidence="1">Nucleoside phosphorylase domain-containing protein</fullName>
    </recommendedName>
</protein>
<dbReference type="InterPro" id="IPR035994">
    <property type="entry name" value="Nucleoside_phosphorylase_sf"/>
</dbReference>
<accession>X1TRY8</accession>
<comment type="caution">
    <text evidence="2">The sequence shown here is derived from an EMBL/GenBank/DDBJ whole genome shotgun (WGS) entry which is preliminary data.</text>
</comment>
<evidence type="ECO:0000259" key="1">
    <source>
        <dbReference type="Pfam" id="PF01048"/>
    </source>
</evidence>
<gene>
    <name evidence="2" type="ORF">S12H4_14558</name>
</gene>